<keyword evidence="3" id="KW-0678">Repressor</keyword>
<keyword evidence="7" id="KW-0539">Nucleus</keyword>
<feature type="compositionally biased region" description="Polar residues" evidence="8">
    <location>
        <begin position="1"/>
        <end position="12"/>
    </location>
</feature>
<name>A0A2T7PRH0_POMCA</name>
<comment type="subcellular location">
    <subcellularLocation>
        <location evidence="1">Nucleus</location>
    </subcellularLocation>
</comment>
<feature type="compositionally biased region" description="Basic and acidic residues" evidence="8">
    <location>
        <begin position="233"/>
        <end position="246"/>
    </location>
</feature>
<dbReference type="STRING" id="400727.A0A2T7PRH0"/>
<proteinExistence type="inferred from homology"/>
<dbReference type="PANTHER" id="PTHR13469:SF8">
    <property type="entry name" value="HEXIM P-TEFB COMPLEX SUBUNIT 1"/>
    <property type="match status" value="1"/>
</dbReference>
<comment type="similarity">
    <text evidence="2">Belongs to the HEXIM family.</text>
</comment>
<keyword evidence="6" id="KW-0804">Transcription</keyword>
<sequence>MAEAELSTSEVNISIDDTDICKEGECDSDEVSLQSSDGDNAGPREGSDGEDRKRKKRRRGRHKGGKHHRKWKPYTKLSWSERKQVDARESIRANQKREEAFASGHPVAPYNTTQFLIEDHIKSEVSPYLNLDSDSQCGPEPKPMDETYIETTETITKVEPPVALTTSNHHRSSAILIVPDDEEERFLEKEFAITYDSLHLERLRAMSKEELVQENLELEKKVERMERQLAMRRKVDNVKEGDRESSDANSLGSSSEEFIDLANVKRSDGVESASDYCK</sequence>
<dbReference type="Gene3D" id="6.10.250.2910">
    <property type="match status" value="1"/>
</dbReference>
<evidence type="ECO:0000313" key="9">
    <source>
        <dbReference type="EMBL" id="PVD35990.1"/>
    </source>
</evidence>
<dbReference type="PRINTS" id="PR02094">
    <property type="entry name" value="HEXIMFAMILY"/>
</dbReference>
<evidence type="ECO:0000256" key="2">
    <source>
        <dbReference type="ARBA" id="ARBA00008409"/>
    </source>
</evidence>
<gene>
    <name evidence="9" type="ORF">C0Q70_02960</name>
</gene>
<keyword evidence="5" id="KW-0175">Coiled coil</keyword>
<dbReference type="OMA" id="RKAKWLN"/>
<dbReference type="GO" id="GO:0000122">
    <property type="term" value="P:negative regulation of transcription by RNA polymerase II"/>
    <property type="evidence" value="ECO:0007669"/>
    <property type="project" value="InterPro"/>
</dbReference>
<dbReference type="OrthoDB" id="10058500at2759"/>
<keyword evidence="4" id="KW-0805">Transcription regulation</keyword>
<feature type="compositionally biased region" description="Basic and acidic residues" evidence="8">
    <location>
        <begin position="79"/>
        <end position="100"/>
    </location>
</feature>
<dbReference type="GO" id="GO:0005654">
    <property type="term" value="C:nucleoplasm"/>
    <property type="evidence" value="ECO:0007669"/>
    <property type="project" value="TreeGrafter"/>
</dbReference>
<dbReference type="EMBL" id="PZQS01000002">
    <property type="protein sequence ID" value="PVD35990.1"/>
    <property type="molecule type" value="Genomic_DNA"/>
</dbReference>
<dbReference type="AlphaFoldDB" id="A0A2T7PRH0"/>
<feature type="compositionally biased region" description="Basic residues" evidence="8">
    <location>
        <begin position="53"/>
        <end position="73"/>
    </location>
</feature>
<protein>
    <submittedName>
        <fullName evidence="9">Uncharacterized protein</fullName>
    </submittedName>
</protein>
<evidence type="ECO:0000256" key="7">
    <source>
        <dbReference type="ARBA" id="ARBA00023242"/>
    </source>
</evidence>
<evidence type="ECO:0000256" key="1">
    <source>
        <dbReference type="ARBA" id="ARBA00004123"/>
    </source>
</evidence>
<dbReference type="GO" id="GO:0097322">
    <property type="term" value="F:7SK snRNA binding"/>
    <property type="evidence" value="ECO:0007669"/>
    <property type="project" value="TreeGrafter"/>
</dbReference>
<evidence type="ECO:0000256" key="5">
    <source>
        <dbReference type="ARBA" id="ARBA00023054"/>
    </source>
</evidence>
<dbReference type="GO" id="GO:0004861">
    <property type="term" value="F:cyclin-dependent protein serine/threonine kinase inhibitor activity"/>
    <property type="evidence" value="ECO:0007669"/>
    <property type="project" value="InterPro"/>
</dbReference>
<reference evidence="9 10" key="1">
    <citation type="submission" date="2018-04" db="EMBL/GenBank/DDBJ databases">
        <title>The genome of golden apple snail Pomacea canaliculata provides insight into stress tolerance and invasive adaptation.</title>
        <authorList>
            <person name="Liu C."/>
            <person name="Liu B."/>
            <person name="Ren Y."/>
            <person name="Zhang Y."/>
            <person name="Wang H."/>
            <person name="Li S."/>
            <person name="Jiang F."/>
            <person name="Yin L."/>
            <person name="Zhang G."/>
            <person name="Qian W."/>
            <person name="Fan W."/>
        </authorList>
    </citation>
    <scope>NUCLEOTIDE SEQUENCE [LARGE SCALE GENOMIC DNA]</scope>
    <source>
        <strain evidence="9">SZHN2017</strain>
        <tissue evidence="9">Muscle</tissue>
    </source>
</reference>
<feature type="region of interest" description="Disordered" evidence="8">
    <location>
        <begin position="1"/>
        <end position="106"/>
    </location>
</feature>
<keyword evidence="10" id="KW-1185">Reference proteome</keyword>
<evidence type="ECO:0000256" key="8">
    <source>
        <dbReference type="SAM" id="MobiDB-lite"/>
    </source>
</evidence>
<evidence type="ECO:0000256" key="6">
    <source>
        <dbReference type="ARBA" id="ARBA00023163"/>
    </source>
</evidence>
<dbReference type="InterPro" id="IPR024872">
    <property type="entry name" value="HEXIM"/>
</dbReference>
<dbReference type="GO" id="GO:0005737">
    <property type="term" value="C:cytoplasm"/>
    <property type="evidence" value="ECO:0007669"/>
    <property type="project" value="InterPro"/>
</dbReference>
<dbReference type="Proteomes" id="UP000245119">
    <property type="component" value="Linkage Group LG2"/>
</dbReference>
<comment type="caution">
    <text evidence="9">The sequence shown here is derived from an EMBL/GenBank/DDBJ whole genome shotgun (WGS) entry which is preliminary data.</text>
</comment>
<dbReference type="Pfam" id="PF15313">
    <property type="entry name" value="HEXIM"/>
    <property type="match status" value="1"/>
</dbReference>
<feature type="region of interest" description="Disordered" evidence="8">
    <location>
        <begin position="233"/>
        <end position="254"/>
    </location>
</feature>
<evidence type="ECO:0000256" key="3">
    <source>
        <dbReference type="ARBA" id="ARBA00022491"/>
    </source>
</evidence>
<organism evidence="9 10">
    <name type="scientific">Pomacea canaliculata</name>
    <name type="common">Golden apple snail</name>
    <dbReference type="NCBI Taxonomy" id="400727"/>
    <lineage>
        <taxon>Eukaryota</taxon>
        <taxon>Metazoa</taxon>
        <taxon>Spiralia</taxon>
        <taxon>Lophotrochozoa</taxon>
        <taxon>Mollusca</taxon>
        <taxon>Gastropoda</taxon>
        <taxon>Caenogastropoda</taxon>
        <taxon>Architaenioglossa</taxon>
        <taxon>Ampullarioidea</taxon>
        <taxon>Ampullariidae</taxon>
        <taxon>Pomacea</taxon>
    </lineage>
</organism>
<evidence type="ECO:0000313" key="10">
    <source>
        <dbReference type="Proteomes" id="UP000245119"/>
    </source>
</evidence>
<accession>A0A2T7PRH0</accession>
<dbReference type="PANTHER" id="PTHR13469">
    <property type="entry name" value="HEXAMETHYLENE BISACETAMIDE INDUCIBLE 1"/>
    <property type="match status" value="1"/>
</dbReference>
<evidence type="ECO:0000256" key="4">
    <source>
        <dbReference type="ARBA" id="ARBA00023015"/>
    </source>
</evidence>